<evidence type="ECO:0000313" key="3">
    <source>
        <dbReference type="Proteomes" id="UP000009045"/>
    </source>
</evidence>
<protein>
    <submittedName>
        <fullName evidence="2">TRm23a transposase</fullName>
    </submittedName>
</protein>
<evidence type="ECO:0000313" key="2">
    <source>
        <dbReference type="EMBL" id="AEH82245.1"/>
    </source>
</evidence>
<accession>F7XFC0</accession>
<organism evidence="2 3">
    <name type="scientific">Sinorhizobium meliloti (strain SM11)</name>
    <dbReference type="NCBI Taxonomy" id="707241"/>
    <lineage>
        <taxon>Bacteria</taxon>
        <taxon>Pseudomonadati</taxon>
        <taxon>Pseudomonadota</taxon>
        <taxon>Alphaproteobacteria</taxon>
        <taxon>Hyphomicrobiales</taxon>
        <taxon>Rhizobiaceae</taxon>
        <taxon>Sinorhizobium/Ensifer group</taxon>
        <taxon>Sinorhizobium</taxon>
    </lineage>
</organism>
<dbReference type="KEGG" id="smx:SM11_pC1172"/>
<name>F7XFC0_SINMM</name>
<sequence>MAYPARRAELSRRDRAALLFRSLSLCPRAGRGSYRPHPEQGFRACLGIIRLNKSFGRDRVNAACGRALEIGARTYGSVRSILDNHLDRTAASNGAAPHEPIHHANIRGPRYYH</sequence>
<gene>
    <name evidence="2" type="ordered locus">SM11_pC1172</name>
</gene>
<feature type="region of interest" description="Disordered" evidence="1">
    <location>
        <begin position="91"/>
        <end position="113"/>
    </location>
</feature>
<dbReference type="Proteomes" id="UP000009045">
    <property type="component" value="Plasmid pSmeSM11c"/>
</dbReference>
<dbReference type="EMBL" id="CP001831">
    <property type="protein sequence ID" value="AEH82245.1"/>
    <property type="molecule type" value="Genomic_DNA"/>
</dbReference>
<dbReference type="HOGENOM" id="CLU_2131873_0_0_5"/>
<evidence type="ECO:0000256" key="1">
    <source>
        <dbReference type="SAM" id="MobiDB-lite"/>
    </source>
</evidence>
<proteinExistence type="predicted"/>
<geneLocation type="plasmid" evidence="2 3">
    <name>pSmeSM11c</name>
</geneLocation>
<dbReference type="AlphaFoldDB" id="F7XFC0"/>
<keyword evidence="2" id="KW-0614">Plasmid</keyword>
<reference evidence="2 3" key="1">
    <citation type="journal article" date="2011" name="J. Biotechnol.">
        <title>The complete genome sequence of the dominant Sinorhizobium meliloti field isolate SM11 extends the S. meliloti pan-genome.</title>
        <authorList>
            <person name="Schneiker-Bekel S."/>
            <person name="Wibberg D."/>
            <person name="Bekel T."/>
            <person name="Blom J."/>
            <person name="Linke B."/>
            <person name="Neuweger H."/>
            <person name="Stiens M."/>
            <person name="Vorholter F.J."/>
            <person name="Weidner S."/>
            <person name="Goesmann A."/>
            <person name="Puhler A."/>
            <person name="Schluter A."/>
        </authorList>
    </citation>
    <scope>NUCLEOTIDE SEQUENCE [LARGE SCALE GENOMIC DNA]</scope>
    <source>
        <strain evidence="2 3">SM11</strain>
        <plasmid evidence="3">pSmeSM11c</plasmid>
    </source>
</reference>